<evidence type="ECO:0000256" key="2">
    <source>
        <dbReference type="ARBA" id="ARBA00022525"/>
    </source>
</evidence>
<evidence type="ECO:0000256" key="1">
    <source>
        <dbReference type="ARBA" id="ARBA00004613"/>
    </source>
</evidence>
<dbReference type="GO" id="GO:0005576">
    <property type="term" value="C:extracellular region"/>
    <property type="evidence" value="ECO:0007669"/>
    <property type="project" value="UniProtKB-SubCell"/>
</dbReference>
<dbReference type="GO" id="GO:0004623">
    <property type="term" value="F:phospholipase A2 activity"/>
    <property type="evidence" value="ECO:0007669"/>
    <property type="project" value="InterPro"/>
</dbReference>
<dbReference type="PROSITE" id="PS00118">
    <property type="entry name" value="PA2_HIS"/>
    <property type="match status" value="1"/>
</dbReference>
<dbReference type="AlphaFoldDB" id="A0A6P8LG98"/>
<gene>
    <name evidence="4" type="primary">LOC100747217</name>
</gene>
<dbReference type="Gene3D" id="1.20.90.10">
    <property type="entry name" value="Phospholipase A2 domain"/>
    <property type="match status" value="1"/>
</dbReference>
<evidence type="ECO:0000313" key="3">
    <source>
        <dbReference type="Proteomes" id="UP000515180"/>
    </source>
</evidence>
<dbReference type="Pfam" id="PF06951">
    <property type="entry name" value="PLA2G12"/>
    <property type="match status" value="1"/>
</dbReference>
<dbReference type="CTD" id="39734"/>
<name>A0A6P8LG98_BOMIM</name>
<dbReference type="InterPro" id="IPR010711">
    <property type="entry name" value="PLA2G12"/>
</dbReference>
<evidence type="ECO:0000313" key="4">
    <source>
        <dbReference type="RefSeq" id="XP_033177757.1"/>
    </source>
</evidence>
<organism evidence="3 4">
    <name type="scientific">Bombus impatiens</name>
    <name type="common">Bumblebee</name>
    <dbReference type="NCBI Taxonomy" id="132113"/>
    <lineage>
        <taxon>Eukaryota</taxon>
        <taxon>Metazoa</taxon>
        <taxon>Ecdysozoa</taxon>
        <taxon>Arthropoda</taxon>
        <taxon>Hexapoda</taxon>
        <taxon>Insecta</taxon>
        <taxon>Pterygota</taxon>
        <taxon>Neoptera</taxon>
        <taxon>Endopterygota</taxon>
        <taxon>Hymenoptera</taxon>
        <taxon>Apocrita</taxon>
        <taxon>Aculeata</taxon>
        <taxon>Apoidea</taxon>
        <taxon>Anthophila</taxon>
        <taxon>Apidae</taxon>
        <taxon>Bombus</taxon>
        <taxon>Pyrobombus</taxon>
    </lineage>
</organism>
<dbReference type="OrthoDB" id="3935740at2759"/>
<dbReference type="PANTHER" id="PTHR12824">
    <property type="entry name" value="GROUP XII SECRETORY PHOSPHOLIPASE A2 FAMILY MEMBER"/>
    <property type="match status" value="1"/>
</dbReference>
<dbReference type="GO" id="GO:0050482">
    <property type="term" value="P:arachidonate secretion"/>
    <property type="evidence" value="ECO:0007669"/>
    <property type="project" value="InterPro"/>
</dbReference>
<accession>A0A6P8LG98</accession>
<sequence length="231" mass="26105">MDFSQYRKALVYVLTFLAYAWSGYGAGLLSNLKDAVLAAESVFQDLFENAITVARKIKDIHEVFDAAVEENCIFQCPGVDLKTRYQWSNYDTMITRHNILYVLYVWVTPKPDWNHKPQSNGCGSLGIEINQEYLPLAEMTKCCDAHDICYDTCNLDKEKCDLEFKRCLYKYCDGYQSAAIINTCKAAAKMLFTGTTALGCKSYMDAQKNACYCGDKWNKKPKKAAQAGGEL</sequence>
<dbReference type="Proteomes" id="UP000515180">
    <property type="component" value="Unplaced"/>
</dbReference>
<protein>
    <submittedName>
        <fullName evidence="4">Uncharacterized protein LOC100747217 isoform X1</fullName>
    </submittedName>
</protein>
<dbReference type="PANTHER" id="PTHR12824:SF8">
    <property type="entry name" value="GXIVSPLA2, ISOFORM A"/>
    <property type="match status" value="1"/>
</dbReference>
<dbReference type="GO" id="GO:0016042">
    <property type="term" value="P:lipid catabolic process"/>
    <property type="evidence" value="ECO:0007669"/>
    <property type="project" value="InterPro"/>
</dbReference>
<dbReference type="RefSeq" id="XP_033177757.1">
    <property type="nucleotide sequence ID" value="XM_033321866.1"/>
</dbReference>
<dbReference type="SUPFAM" id="SSF48619">
    <property type="entry name" value="Phospholipase A2, PLA2"/>
    <property type="match status" value="1"/>
</dbReference>
<dbReference type="GO" id="GO:0005509">
    <property type="term" value="F:calcium ion binding"/>
    <property type="evidence" value="ECO:0007669"/>
    <property type="project" value="InterPro"/>
</dbReference>
<dbReference type="GeneID" id="100747217"/>
<dbReference type="InterPro" id="IPR036444">
    <property type="entry name" value="PLipase_A2_dom_sf"/>
</dbReference>
<keyword evidence="3" id="KW-1185">Reference proteome</keyword>
<dbReference type="InterPro" id="IPR033113">
    <property type="entry name" value="PLA2_histidine"/>
</dbReference>
<comment type="subcellular location">
    <subcellularLocation>
        <location evidence="1">Secreted</location>
    </subcellularLocation>
</comment>
<proteinExistence type="predicted"/>
<dbReference type="GO" id="GO:0006644">
    <property type="term" value="P:phospholipid metabolic process"/>
    <property type="evidence" value="ECO:0007669"/>
    <property type="project" value="InterPro"/>
</dbReference>
<keyword evidence="2" id="KW-0964">Secreted</keyword>
<reference evidence="4" key="1">
    <citation type="submission" date="2025-08" db="UniProtKB">
        <authorList>
            <consortium name="RefSeq"/>
        </authorList>
    </citation>
    <scope>IDENTIFICATION</scope>
</reference>